<sequence length="47" mass="5664">MRKYKSSSKKVKLTKNSSTWKFQFYKNLLEIIHLSIKLLNSITELFK</sequence>
<dbReference type="EMBL" id="UHDS01000001">
    <property type="protein sequence ID" value="SUM53818.1"/>
    <property type="molecule type" value="Genomic_DNA"/>
</dbReference>
<evidence type="ECO:0000313" key="2">
    <source>
        <dbReference type="Proteomes" id="UP000254412"/>
    </source>
</evidence>
<reference evidence="1 2" key="1">
    <citation type="submission" date="2018-06" db="EMBL/GenBank/DDBJ databases">
        <authorList>
            <consortium name="Pathogen Informatics"/>
            <person name="Doyle S."/>
        </authorList>
    </citation>
    <scope>NUCLEOTIDE SEQUENCE [LARGE SCALE GENOMIC DNA]</scope>
    <source>
        <strain evidence="1 2">NCTC13834</strain>
    </source>
</reference>
<dbReference type="AlphaFoldDB" id="A0A380GKP7"/>
<proteinExistence type="predicted"/>
<name>A0A380GKP7_9STAP</name>
<gene>
    <name evidence="1" type="ORF">NCTC13834_00101</name>
</gene>
<accession>A0A380GKP7</accession>
<evidence type="ECO:0000313" key="1">
    <source>
        <dbReference type="EMBL" id="SUM53818.1"/>
    </source>
</evidence>
<dbReference type="Proteomes" id="UP000254412">
    <property type="component" value="Unassembled WGS sequence"/>
</dbReference>
<organism evidence="1 2">
    <name type="scientific">Staphylococcus nepalensis</name>
    <dbReference type="NCBI Taxonomy" id="214473"/>
    <lineage>
        <taxon>Bacteria</taxon>
        <taxon>Bacillati</taxon>
        <taxon>Bacillota</taxon>
        <taxon>Bacilli</taxon>
        <taxon>Bacillales</taxon>
        <taxon>Staphylococcaceae</taxon>
        <taxon>Staphylococcus</taxon>
    </lineage>
</organism>
<protein>
    <submittedName>
        <fullName evidence="1">Uncharacterized protein</fullName>
    </submittedName>
</protein>